<evidence type="ECO:0000259" key="1">
    <source>
        <dbReference type="SMART" id="SM00587"/>
    </source>
</evidence>
<reference evidence="2" key="1">
    <citation type="submission" date="2020-11" db="EMBL/GenBank/DDBJ databases">
        <authorList>
            <person name="Whiteford S."/>
        </authorList>
    </citation>
    <scope>NUCLEOTIDE SEQUENCE</scope>
</reference>
<dbReference type="Proteomes" id="UP000653454">
    <property type="component" value="Unassembled WGS sequence"/>
</dbReference>
<gene>
    <name evidence="2" type="ORF">PLXY2_LOCUS6783</name>
</gene>
<dbReference type="InterPro" id="IPR015897">
    <property type="entry name" value="CHK_kinase-like"/>
</dbReference>
<protein>
    <submittedName>
        <fullName evidence="2">(diamondback moth) hypothetical protein</fullName>
    </submittedName>
</protein>
<dbReference type="Pfam" id="PF02958">
    <property type="entry name" value="EcKL"/>
    <property type="match status" value="1"/>
</dbReference>
<dbReference type="EMBL" id="CAJHNJ030000022">
    <property type="protein sequence ID" value="CAG9119208.1"/>
    <property type="molecule type" value="Genomic_DNA"/>
</dbReference>
<comment type="caution">
    <text evidence="2">The sequence shown here is derived from an EMBL/GenBank/DDBJ whole genome shotgun (WGS) entry which is preliminary data.</text>
</comment>
<name>A0A8S4ETX7_PLUXY</name>
<dbReference type="PANTHER" id="PTHR11012">
    <property type="entry name" value="PROTEIN KINASE-LIKE DOMAIN-CONTAINING"/>
    <property type="match status" value="1"/>
</dbReference>
<dbReference type="Gene3D" id="3.90.1200.10">
    <property type="match status" value="1"/>
</dbReference>
<evidence type="ECO:0000313" key="3">
    <source>
        <dbReference type="Proteomes" id="UP000653454"/>
    </source>
</evidence>
<dbReference type="AlphaFoldDB" id="A0A8S4ETX7"/>
<dbReference type="InterPro" id="IPR011009">
    <property type="entry name" value="Kinase-like_dom_sf"/>
</dbReference>
<accession>A0A8S4ETX7</accession>
<sequence length="432" mass="50370">MVTESENVTKVMPYGLDDVLSEKQIQHIMKQWATEHNIEAAEDWVLEGSEIKPATEGIAGFLGDHIRVKLIVRRGADKAETIYLFVKMIPKCNQPKANFIDQNNFYRREMIMYKMFEELGGSNGPEAWHPKCYICNETVVVMPDLVIEGYTQCPPLMYLDYEHTFLTAASLARFHASVANYETKRSLLQNSPYSMIQDYADTMAEPSFKDTPWLRAAAKLTVNFLKVFSVKQNNIENLENQLVKLFLEACDSFKEYDNTLNVVAHKDLWTNNIMFYYKDGKPVKSLLLDFQCLRYGPPGFDVMTFIYLNTSAAFRHTFERSLLQHYYDVFDKTVNEDTKKRLQNLGYTFEEFCKWCEKGRMFGILEAVAIFPYTLMEPRAAQECFDNPKTYEYYCDVDRTAPVVGHAHESRIYKERILETCEEFVQRYVLDK</sequence>
<dbReference type="SUPFAM" id="SSF56112">
    <property type="entry name" value="Protein kinase-like (PK-like)"/>
    <property type="match status" value="1"/>
</dbReference>
<feature type="domain" description="CHK kinase-like" evidence="1">
    <location>
        <begin position="140"/>
        <end position="336"/>
    </location>
</feature>
<dbReference type="PANTHER" id="PTHR11012:SF48">
    <property type="entry name" value="CHK KINASE-LIKE DOMAIN-CONTAINING PROTEIN-RELATED"/>
    <property type="match status" value="1"/>
</dbReference>
<organism evidence="2 3">
    <name type="scientific">Plutella xylostella</name>
    <name type="common">Diamondback moth</name>
    <name type="synonym">Plutella maculipennis</name>
    <dbReference type="NCBI Taxonomy" id="51655"/>
    <lineage>
        <taxon>Eukaryota</taxon>
        <taxon>Metazoa</taxon>
        <taxon>Ecdysozoa</taxon>
        <taxon>Arthropoda</taxon>
        <taxon>Hexapoda</taxon>
        <taxon>Insecta</taxon>
        <taxon>Pterygota</taxon>
        <taxon>Neoptera</taxon>
        <taxon>Endopterygota</taxon>
        <taxon>Lepidoptera</taxon>
        <taxon>Glossata</taxon>
        <taxon>Ditrysia</taxon>
        <taxon>Yponomeutoidea</taxon>
        <taxon>Plutellidae</taxon>
        <taxon>Plutella</taxon>
    </lineage>
</organism>
<dbReference type="SMART" id="SM00587">
    <property type="entry name" value="CHK"/>
    <property type="match status" value="1"/>
</dbReference>
<evidence type="ECO:0000313" key="2">
    <source>
        <dbReference type="EMBL" id="CAG9119208.1"/>
    </source>
</evidence>
<keyword evidence="3" id="KW-1185">Reference proteome</keyword>
<dbReference type="InterPro" id="IPR004119">
    <property type="entry name" value="EcKL"/>
</dbReference>
<proteinExistence type="predicted"/>